<organism evidence="1">
    <name type="scientific">Arundo donax</name>
    <name type="common">Giant reed</name>
    <name type="synonym">Donax arundinaceus</name>
    <dbReference type="NCBI Taxonomy" id="35708"/>
    <lineage>
        <taxon>Eukaryota</taxon>
        <taxon>Viridiplantae</taxon>
        <taxon>Streptophyta</taxon>
        <taxon>Embryophyta</taxon>
        <taxon>Tracheophyta</taxon>
        <taxon>Spermatophyta</taxon>
        <taxon>Magnoliopsida</taxon>
        <taxon>Liliopsida</taxon>
        <taxon>Poales</taxon>
        <taxon>Poaceae</taxon>
        <taxon>PACMAD clade</taxon>
        <taxon>Arundinoideae</taxon>
        <taxon>Arundineae</taxon>
        <taxon>Arundo</taxon>
    </lineage>
</organism>
<accession>A0A0A9DXW1</accession>
<protein>
    <submittedName>
        <fullName evidence="1">Uncharacterized protein</fullName>
    </submittedName>
</protein>
<reference evidence="1" key="2">
    <citation type="journal article" date="2015" name="Data Brief">
        <title>Shoot transcriptome of the giant reed, Arundo donax.</title>
        <authorList>
            <person name="Barrero R.A."/>
            <person name="Guerrero F.D."/>
            <person name="Moolhuijzen P."/>
            <person name="Goolsby J.A."/>
            <person name="Tidwell J."/>
            <person name="Bellgard S.E."/>
            <person name="Bellgard M.I."/>
        </authorList>
    </citation>
    <scope>NUCLEOTIDE SEQUENCE</scope>
    <source>
        <tissue evidence="1">Shoot tissue taken approximately 20 cm above the soil surface</tissue>
    </source>
</reference>
<proteinExistence type="predicted"/>
<dbReference type="AlphaFoldDB" id="A0A0A9DXW1"/>
<evidence type="ECO:0000313" key="1">
    <source>
        <dbReference type="EMBL" id="JAD91533.1"/>
    </source>
</evidence>
<sequence length="101" mass="10704">MCDAVSSTGSWDLLGATIVPFCIRSSAVAMGLYPGDDSMLYHSTMEADFDGVNLSRLLPLSKASSVLASMLGDTLKRRRTILSMGLLTSQEGAADLDGCRI</sequence>
<reference evidence="1" key="1">
    <citation type="submission" date="2014-09" db="EMBL/GenBank/DDBJ databases">
        <authorList>
            <person name="Magalhaes I.L.F."/>
            <person name="Oliveira U."/>
            <person name="Santos F.R."/>
            <person name="Vidigal T.H.D.A."/>
            <person name="Brescovit A.D."/>
            <person name="Santos A.J."/>
        </authorList>
    </citation>
    <scope>NUCLEOTIDE SEQUENCE</scope>
    <source>
        <tissue evidence="1">Shoot tissue taken approximately 20 cm above the soil surface</tissue>
    </source>
</reference>
<dbReference type="EMBL" id="GBRH01206362">
    <property type="protein sequence ID" value="JAD91533.1"/>
    <property type="molecule type" value="Transcribed_RNA"/>
</dbReference>
<name>A0A0A9DXW1_ARUDO</name>